<evidence type="ECO:0000259" key="11">
    <source>
        <dbReference type="Pfam" id="PF05193"/>
    </source>
</evidence>
<comment type="similarity">
    <text evidence="2 8">Belongs to the peptidase M16 family.</text>
</comment>
<feature type="domain" description="Coenzyme PQQ synthesis protein F-like C-terminal lobe" evidence="13">
    <location>
        <begin position="898"/>
        <end position="998"/>
    </location>
</feature>
<dbReference type="PROSITE" id="PS00143">
    <property type="entry name" value="INSULINASE"/>
    <property type="match status" value="1"/>
</dbReference>
<dbReference type="EMBL" id="KL197713">
    <property type="protein sequence ID" value="KDQ61093.1"/>
    <property type="molecule type" value="Genomic_DNA"/>
</dbReference>
<dbReference type="InterPro" id="IPR001431">
    <property type="entry name" value="Pept_M16_Zn_BS"/>
</dbReference>
<evidence type="ECO:0000256" key="6">
    <source>
        <dbReference type="ARBA" id="ARBA00022833"/>
    </source>
</evidence>
<evidence type="ECO:0000259" key="12">
    <source>
        <dbReference type="Pfam" id="PF16187"/>
    </source>
</evidence>
<organism evidence="14 15">
    <name type="scientific">Jaapia argillacea MUCL 33604</name>
    <dbReference type="NCBI Taxonomy" id="933084"/>
    <lineage>
        <taxon>Eukaryota</taxon>
        <taxon>Fungi</taxon>
        <taxon>Dikarya</taxon>
        <taxon>Basidiomycota</taxon>
        <taxon>Agaricomycotina</taxon>
        <taxon>Agaricomycetes</taxon>
        <taxon>Agaricomycetidae</taxon>
        <taxon>Jaapiales</taxon>
        <taxon>Jaapiaceae</taxon>
        <taxon>Jaapia</taxon>
    </lineage>
</organism>
<accession>A0A067Q1Z5</accession>
<dbReference type="FunFam" id="3.30.830.10:FF:000003">
    <property type="entry name" value="Insulin-degrading enzyme"/>
    <property type="match status" value="1"/>
</dbReference>
<evidence type="ECO:0000259" key="10">
    <source>
        <dbReference type="Pfam" id="PF00675"/>
    </source>
</evidence>
<dbReference type="PANTHER" id="PTHR43690">
    <property type="entry name" value="NARDILYSIN"/>
    <property type="match status" value="1"/>
</dbReference>
<reference evidence="15" key="1">
    <citation type="journal article" date="2014" name="Proc. Natl. Acad. Sci. U.S.A.">
        <title>Extensive sampling of basidiomycete genomes demonstrates inadequacy of the white-rot/brown-rot paradigm for wood decay fungi.</title>
        <authorList>
            <person name="Riley R."/>
            <person name="Salamov A.A."/>
            <person name="Brown D.W."/>
            <person name="Nagy L.G."/>
            <person name="Floudas D."/>
            <person name="Held B.W."/>
            <person name="Levasseur A."/>
            <person name="Lombard V."/>
            <person name="Morin E."/>
            <person name="Otillar R."/>
            <person name="Lindquist E.A."/>
            <person name="Sun H."/>
            <person name="LaButti K.M."/>
            <person name="Schmutz J."/>
            <person name="Jabbour D."/>
            <person name="Luo H."/>
            <person name="Baker S.E."/>
            <person name="Pisabarro A.G."/>
            <person name="Walton J.D."/>
            <person name="Blanchette R.A."/>
            <person name="Henrissat B."/>
            <person name="Martin F."/>
            <person name="Cullen D."/>
            <person name="Hibbett D.S."/>
            <person name="Grigoriev I.V."/>
        </authorList>
    </citation>
    <scope>NUCLEOTIDE SEQUENCE [LARGE SCALE GENOMIC DNA]</scope>
    <source>
        <strain evidence="15">MUCL 33604</strain>
    </source>
</reference>
<evidence type="ECO:0000259" key="13">
    <source>
        <dbReference type="Pfam" id="PF22456"/>
    </source>
</evidence>
<dbReference type="GO" id="GO:0046872">
    <property type="term" value="F:metal ion binding"/>
    <property type="evidence" value="ECO:0007669"/>
    <property type="project" value="UniProtKB-KW"/>
</dbReference>
<evidence type="ECO:0000256" key="5">
    <source>
        <dbReference type="ARBA" id="ARBA00022801"/>
    </source>
</evidence>
<keyword evidence="15" id="KW-1185">Reference proteome</keyword>
<feature type="region of interest" description="Disordered" evidence="9">
    <location>
        <begin position="1038"/>
        <end position="1058"/>
    </location>
</feature>
<keyword evidence="7" id="KW-0482">Metalloprotease</keyword>
<dbReference type="Pfam" id="PF00675">
    <property type="entry name" value="Peptidase_M16"/>
    <property type="match status" value="1"/>
</dbReference>
<dbReference type="MEROPS" id="M16.008"/>
<dbReference type="InterPro" id="IPR054734">
    <property type="entry name" value="PqqF-like_C_4"/>
</dbReference>
<feature type="region of interest" description="Disordered" evidence="9">
    <location>
        <begin position="249"/>
        <end position="297"/>
    </location>
</feature>
<dbReference type="SUPFAM" id="SSF63411">
    <property type="entry name" value="LuxS/MPP-like metallohydrolase"/>
    <property type="match status" value="4"/>
</dbReference>
<dbReference type="GO" id="GO:0004222">
    <property type="term" value="F:metalloendopeptidase activity"/>
    <property type="evidence" value="ECO:0007669"/>
    <property type="project" value="InterPro"/>
</dbReference>
<sequence>MPPLVARPFFIPSVQARLLLTRFATRSASLNHRAHFAMARDNIKWRRVAPAKDKVPPYSIFMKPIEKSQQDDREYRIVQLENGLQATVIHDASADKAAASLEVAVGHLYDPDDMPGLAHFCEHLLFMGTETYPRENEYSEYLSKNNGSSNAYTATSATNYYFNVATQALPGALSRFAAFFHCPLFAPSCTSRELNAVDSEHKKNHQQDMWRIFQLNKHLSKDGHVWKKFGSGNRESLSKHAKELKKRGLLERSVNGFKTPTGNSLAPTPIPSRGPSPAPSESSQTSETEADGGPVGRETRRRLVEWWTREYCASRMSLCVIGKESVDELSDMVAEMFSPILNRGRDALPMINDHPFGQNEMGTLVSVQTIMDFHALEISFPLDYQPPNWRHKPASFLAHFTGHEGPGSLHSYLKNKGWITGLSSGAQNLARGFGMFKITAYLTTEGFQNHREITLATFKYLNLLRSSPFPSWNQSEISTIASTRFRFSEKKRPDDYAVWLAEHMSWPVPRELVISAPQLTWPWDEKDVVDCEGEVMCKGEREVREVLEGLKVEKGRVVLMAREQEHDKVAAPEQKEKGWESEPWYGTKYRVERFDDQFFKEASSPNDIPQLFLPGPNEFIPTNLDVDKREVAEPLQRPHLIRETPLSSLWHKKDDQFWVPKARVIIEIRSPFANASPKASVMSRLFTDLVVDSLTEFSYDADLAGLSYNFASHPLGVFVALSGYNDKLPLLARHVLESVKNLKVDPERLNVMKEEVKRQWQNFFLGQSYTISEYYGRYLITEKQWTLQEKLPEIAAVTPEEIQAHAEQLLSTVNIRMLVLGNMYKSEAIGIVEMAENILAPKPIAPSDVLDRSLLLPPACNYIWATTVPNPNEPNSSLTYYLHLGSLLDQHFRVVTSLLAQILSEPAFNVLRTKEQLGYIVSCSAWHLAGESEKGLRLVVQSEKPPPYLEERVEAFLGGMKKTIEEMSDEEFQEQKKGLERKWTEKPKNIGEETNRYWGHIDSGFLDFLRRAKDAEVLQSVTKDDVLSIFLSHIHPSSPNRSKLSVHLRSQKPPPKKVGLAARTAFKTLVKESTIPVDQHESGEEEFADDEEDPLITDFAKHWHGLLAPSADPETMKKLLLEIPKLVEQHPVQGEGEDNEGTQKREGVTYIEDVKAFKASLKPSGDPKPIVEWGDLPLSKF</sequence>
<dbReference type="InterPro" id="IPR011765">
    <property type="entry name" value="Pept_M16_N"/>
</dbReference>
<dbReference type="AlphaFoldDB" id="A0A067Q1Z5"/>
<evidence type="ECO:0000256" key="7">
    <source>
        <dbReference type="ARBA" id="ARBA00023049"/>
    </source>
</evidence>
<dbReference type="Proteomes" id="UP000027265">
    <property type="component" value="Unassembled WGS sequence"/>
</dbReference>
<evidence type="ECO:0000256" key="2">
    <source>
        <dbReference type="ARBA" id="ARBA00007261"/>
    </source>
</evidence>
<dbReference type="Pfam" id="PF05193">
    <property type="entry name" value="Peptidase_M16_C"/>
    <property type="match status" value="1"/>
</dbReference>
<dbReference type="FunFam" id="3.30.830.10:FF:000012">
    <property type="entry name" value="Protease 3"/>
    <property type="match status" value="1"/>
</dbReference>
<keyword evidence="3" id="KW-0645">Protease</keyword>
<evidence type="ECO:0000256" key="9">
    <source>
        <dbReference type="SAM" id="MobiDB-lite"/>
    </source>
</evidence>
<protein>
    <recommendedName>
        <fullName evidence="16">Peptidase M16 N-terminal domain-containing protein</fullName>
    </recommendedName>
</protein>
<dbReference type="InParanoid" id="A0A067Q1Z5"/>
<evidence type="ECO:0000313" key="14">
    <source>
        <dbReference type="EMBL" id="KDQ61093.1"/>
    </source>
</evidence>
<dbReference type="GO" id="GO:0005739">
    <property type="term" value="C:mitochondrion"/>
    <property type="evidence" value="ECO:0007669"/>
    <property type="project" value="TreeGrafter"/>
</dbReference>
<evidence type="ECO:0000256" key="1">
    <source>
        <dbReference type="ARBA" id="ARBA00001947"/>
    </source>
</evidence>
<feature type="domain" description="Peptidase M16 middle/third" evidence="12">
    <location>
        <begin position="485"/>
        <end position="791"/>
    </location>
</feature>
<feature type="compositionally biased region" description="Pro residues" evidence="9">
    <location>
        <begin position="268"/>
        <end position="278"/>
    </location>
</feature>
<dbReference type="Pfam" id="PF16187">
    <property type="entry name" value="Peptidase_M16_M"/>
    <property type="match status" value="1"/>
</dbReference>
<dbReference type="InterPro" id="IPR007863">
    <property type="entry name" value="Peptidase_M16_C"/>
</dbReference>
<dbReference type="FunCoup" id="A0A067Q1Z5">
    <property type="interactions" value="442"/>
</dbReference>
<name>A0A067Q1Z5_9AGAM</name>
<keyword evidence="6" id="KW-0862">Zinc</keyword>
<evidence type="ECO:0008006" key="16">
    <source>
        <dbReference type="Google" id="ProtNLM"/>
    </source>
</evidence>
<gene>
    <name evidence="14" type="ORF">JAAARDRAFT_32094</name>
</gene>
<comment type="cofactor">
    <cofactor evidence="1">
        <name>Zn(2+)</name>
        <dbReference type="ChEBI" id="CHEBI:29105"/>
    </cofactor>
</comment>
<dbReference type="Gene3D" id="3.30.830.10">
    <property type="entry name" value="Metalloenzyme, LuxS/M16 peptidase-like"/>
    <property type="match status" value="4"/>
</dbReference>
<proteinExistence type="inferred from homology"/>
<dbReference type="HOGENOM" id="CLU_004639_1_2_1"/>
<keyword evidence="5" id="KW-0378">Hydrolase</keyword>
<dbReference type="FunFam" id="3.30.830.10:FF:000005">
    <property type="entry name" value="nardilysin isoform X1"/>
    <property type="match status" value="1"/>
</dbReference>
<dbReference type="Pfam" id="PF22456">
    <property type="entry name" value="PqqF-like_C_4"/>
    <property type="match status" value="1"/>
</dbReference>
<dbReference type="OrthoDB" id="952271at2759"/>
<dbReference type="GO" id="GO:0051603">
    <property type="term" value="P:proteolysis involved in protein catabolic process"/>
    <property type="evidence" value="ECO:0007669"/>
    <property type="project" value="TreeGrafter"/>
</dbReference>
<dbReference type="STRING" id="933084.A0A067Q1Z5"/>
<dbReference type="InterPro" id="IPR032632">
    <property type="entry name" value="Peptidase_M16_M"/>
</dbReference>
<evidence type="ECO:0000256" key="8">
    <source>
        <dbReference type="RuleBase" id="RU004447"/>
    </source>
</evidence>
<evidence type="ECO:0000256" key="3">
    <source>
        <dbReference type="ARBA" id="ARBA00022670"/>
    </source>
</evidence>
<evidence type="ECO:0000256" key="4">
    <source>
        <dbReference type="ARBA" id="ARBA00022723"/>
    </source>
</evidence>
<feature type="domain" description="Peptidase M16 C-terminal" evidence="11">
    <location>
        <begin position="299"/>
        <end position="472"/>
    </location>
</feature>
<dbReference type="GO" id="GO:0005829">
    <property type="term" value="C:cytosol"/>
    <property type="evidence" value="ECO:0007669"/>
    <property type="project" value="TreeGrafter"/>
</dbReference>
<keyword evidence="4" id="KW-0479">Metal-binding</keyword>
<dbReference type="PANTHER" id="PTHR43690:SF18">
    <property type="entry name" value="INSULIN-DEGRADING ENZYME-RELATED"/>
    <property type="match status" value="1"/>
</dbReference>
<dbReference type="InterPro" id="IPR011249">
    <property type="entry name" value="Metalloenz_LuxS/M16"/>
</dbReference>
<dbReference type="InterPro" id="IPR050626">
    <property type="entry name" value="Peptidase_M16"/>
</dbReference>
<feature type="compositionally biased region" description="Polar residues" evidence="9">
    <location>
        <begin position="256"/>
        <end position="266"/>
    </location>
</feature>
<dbReference type="GO" id="GO:0043171">
    <property type="term" value="P:peptide catabolic process"/>
    <property type="evidence" value="ECO:0007669"/>
    <property type="project" value="TreeGrafter"/>
</dbReference>
<evidence type="ECO:0000313" key="15">
    <source>
        <dbReference type="Proteomes" id="UP000027265"/>
    </source>
</evidence>
<feature type="domain" description="Peptidase M16 N-terminal" evidence="10">
    <location>
        <begin position="89"/>
        <end position="222"/>
    </location>
</feature>